<dbReference type="EMBL" id="AMZH03000499">
    <property type="protein sequence ID" value="RRT83411.1"/>
    <property type="molecule type" value="Genomic_DNA"/>
</dbReference>
<sequence>MMNPYILLVTHLCGRLVRMTPCDALSTEDDRRDIPSSLYLARAAGKPTGKFDLEAPADDTEEEENNTFPMVEIANVDHPITPIDVSQEKISSDAMCMRLALKLPLMMDWMTSTPWRGSSMNSRQMNTVANHVSRESQWMRSPWPHCFFPGVVGATQEQGGGKETCRQILPALADDLEALGAMIRAGESWQISSTGRSTSPNMPSSESRGTRRPRSLAVAVAEAPENSPQIQSTSY</sequence>
<dbReference type="AlphaFoldDB" id="A0A427B4K7"/>
<gene>
    <name evidence="2" type="ORF">B296_00007868</name>
</gene>
<accession>A0A427B4K7</accession>
<reference evidence="2 3" key="1">
    <citation type="journal article" date="2014" name="Agronomy (Basel)">
        <title>A Draft Genome Sequence for Ensete ventricosum, the Drought-Tolerant Tree Against Hunger.</title>
        <authorList>
            <person name="Harrison J."/>
            <person name="Moore K.A."/>
            <person name="Paszkiewicz K."/>
            <person name="Jones T."/>
            <person name="Grant M."/>
            <person name="Ambacheew D."/>
            <person name="Muzemil S."/>
            <person name="Studholme D.J."/>
        </authorList>
    </citation>
    <scope>NUCLEOTIDE SEQUENCE [LARGE SCALE GENOMIC DNA]</scope>
</reference>
<feature type="compositionally biased region" description="Polar residues" evidence="1">
    <location>
        <begin position="190"/>
        <end position="207"/>
    </location>
</feature>
<proteinExistence type="predicted"/>
<name>A0A427B4K7_ENSVE</name>
<feature type="compositionally biased region" description="Polar residues" evidence="1">
    <location>
        <begin position="226"/>
        <end position="235"/>
    </location>
</feature>
<protein>
    <submittedName>
        <fullName evidence="2">Uncharacterized protein</fullName>
    </submittedName>
</protein>
<comment type="caution">
    <text evidence="2">The sequence shown here is derived from an EMBL/GenBank/DDBJ whole genome shotgun (WGS) entry which is preliminary data.</text>
</comment>
<evidence type="ECO:0000256" key="1">
    <source>
        <dbReference type="SAM" id="MobiDB-lite"/>
    </source>
</evidence>
<evidence type="ECO:0000313" key="2">
    <source>
        <dbReference type="EMBL" id="RRT83411.1"/>
    </source>
</evidence>
<evidence type="ECO:0000313" key="3">
    <source>
        <dbReference type="Proteomes" id="UP000287651"/>
    </source>
</evidence>
<feature type="region of interest" description="Disordered" evidence="1">
    <location>
        <begin position="190"/>
        <end position="235"/>
    </location>
</feature>
<dbReference type="Proteomes" id="UP000287651">
    <property type="component" value="Unassembled WGS sequence"/>
</dbReference>
<organism evidence="2 3">
    <name type="scientific">Ensete ventricosum</name>
    <name type="common">Abyssinian banana</name>
    <name type="synonym">Musa ensete</name>
    <dbReference type="NCBI Taxonomy" id="4639"/>
    <lineage>
        <taxon>Eukaryota</taxon>
        <taxon>Viridiplantae</taxon>
        <taxon>Streptophyta</taxon>
        <taxon>Embryophyta</taxon>
        <taxon>Tracheophyta</taxon>
        <taxon>Spermatophyta</taxon>
        <taxon>Magnoliopsida</taxon>
        <taxon>Liliopsida</taxon>
        <taxon>Zingiberales</taxon>
        <taxon>Musaceae</taxon>
        <taxon>Ensete</taxon>
    </lineage>
</organism>